<reference evidence="1" key="1">
    <citation type="journal article" date="2018" name="Genome Biol.">
        <title>SKESA: strategic k-mer extension for scrupulous assemblies.</title>
        <authorList>
            <person name="Souvorov A."/>
            <person name="Agarwala R."/>
            <person name="Lipman D.J."/>
        </authorList>
    </citation>
    <scope>NUCLEOTIDE SEQUENCE</scope>
    <source>
        <strain evidence="1">BCW_3452</strain>
    </source>
</reference>
<reference evidence="1" key="2">
    <citation type="submission" date="2019-01" db="EMBL/GenBank/DDBJ databases">
        <authorList>
            <consortium name="NCBI Pathogen Detection Project"/>
        </authorList>
    </citation>
    <scope>NUCLEOTIDE SEQUENCE</scope>
    <source>
        <strain evidence="1">BCW_3452</strain>
    </source>
</reference>
<protein>
    <submittedName>
        <fullName evidence="1">Uncharacterized protein</fullName>
    </submittedName>
</protein>
<dbReference type="EMBL" id="DACRBY010000001">
    <property type="protein sequence ID" value="HAS8538194.1"/>
    <property type="molecule type" value="Genomic_DNA"/>
</dbReference>
<gene>
    <name evidence="1" type="ORF">I7730_00075</name>
</gene>
<evidence type="ECO:0000313" key="2">
    <source>
        <dbReference type="Proteomes" id="UP000863257"/>
    </source>
</evidence>
<sequence>MVTEPENGSTPTVGVYCDFDEKSNICVPTKDGLNKVIKALTKAYDAMPDIPVPSNKYSETKTKVGCTENEHGWLMVTDNEDGLAPAIEVYSHSDRTGKVCVPSKSGLHTIIHALDSAYSAMPDSE</sequence>
<proteinExistence type="predicted"/>
<dbReference type="Proteomes" id="UP000863257">
    <property type="component" value="Unassembled WGS sequence"/>
</dbReference>
<dbReference type="AlphaFoldDB" id="A0A8H9K6V8"/>
<name>A0A8H9K6V8_VIBVL</name>
<comment type="caution">
    <text evidence="1">The sequence shown here is derived from an EMBL/GenBank/DDBJ whole genome shotgun (WGS) entry which is preliminary data.</text>
</comment>
<evidence type="ECO:0000313" key="1">
    <source>
        <dbReference type="EMBL" id="HAS8538194.1"/>
    </source>
</evidence>
<accession>A0A8H9K6V8</accession>
<organism evidence="1 2">
    <name type="scientific">Vibrio vulnificus</name>
    <dbReference type="NCBI Taxonomy" id="672"/>
    <lineage>
        <taxon>Bacteria</taxon>
        <taxon>Pseudomonadati</taxon>
        <taxon>Pseudomonadota</taxon>
        <taxon>Gammaproteobacteria</taxon>
        <taxon>Vibrionales</taxon>
        <taxon>Vibrionaceae</taxon>
        <taxon>Vibrio</taxon>
    </lineage>
</organism>